<evidence type="ECO:0000256" key="7">
    <source>
        <dbReference type="SAM" id="SignalP"/>
    </source>
</evidence>
<feature type="binding site" evidence="5">
    <location>
        <position position="137"/>
    </location>
    <ligand>
        <name>substrate</name>
    </ligand>
</feature>
<dbReference type="InterPro" id="IPR018170">
    <property type="entry name" value="Aldo/ket_reductase_CS"/>
</dbReference>
<dbReference type="PRINTS" id="PR00069">
    <property type="entry name" value="ALDKETRDTASE"/>
</dbReference>
<feature type="site" description="Lowers pKa of active site Tyr" evidence="6">
    <location>
        <position position="104"/>
    </location>
</feature>
<dbReference type="Proteomes" id="UP000695007">
    <property type="component" value="Unplaced"/>
</dbReference>
<dbReference type="GeneID" id="105366761"/>
<dbReference type="InterPro" id="IPR020471">
    <property type="entry name" value="AKR"/>
</dbReference>
<keyword evidence="3" id="KW-0560">Oxidoreductase</keyword>
<gene>
    <name evidence="10" type="primary">LOC105366761</name>
</gene>
<dbReference type="FunFam" id="3.20.20.100:FF:000006">
    <property type="entry name" value="Aldo-keto reductase family 1 member A1"/>
    <property type="match status" value="1"/>
</dbReference>
<evidence type="ECO:0000313" key="10">
    <source>
        <dbReference type="RefSeq" id="XP_011503609.1"/>
    </source>
</evidence>
<reference evidence="10" key="1">
    <citation type="submission" date="2025-08" db="UniProtKB">
        <authorList>
            <consortium name="RefSeq"/>
        </authorList>
    </citation>
    <scope>IDENTIFICATION</scope>
</reference>
<feature type="chain" id="PRO_5042524646" evidence="7">
    <location>
        <begin position="17"/>
        <end position="363"/>
    </location>
</feature>
<feature type="signal peptide" evidence="7">
    <location>
        <begin position="1"/>
        <end position="16"/>
    </location>
</feature>
<name>A0AAJ7E0X2_9HYME</name>
<dbReference type="GO" id="GO:0016491">
    <property type="term" value="F:oxidoreductase activity"/>
    <property type="evidence" value="ECO:0007669"/>
    <property type="project" value="UniProtKB-KW"/>
</dbReference>
<dbReference type="PROSITE" id="PS00062">
    <property type="entry name" value="ALDOKETO_REDUCTASE_2"/>
    <property type="match status" value="1"/>
</dbReference>
<evidence type="ECO:0000256" key="5">
    <source>
        <dbReference type="PIRSR" id="PIRSR000097-2"/>
    </source>
</evidence>
<evidence type="ECO:0000256" key="6">
    <source>
        <dbReference type="PIRSR" id="PIRSR000097-3"/>
    </source>
</evidence>
<dbReference type="PANTHER" id="PTHR43827:SF14">
    <property type="entry name" value="NADP-DEPENDENT OXIDOREDUCTASE DOMAIN-CONTAINING PROTEIN"/>
    <property type="match status" value="1"/>
</dbReference>
<dbReference type="InterPro" id="IPR023210">
    <property type="entry name" value="NADP_OxRdtase_dom"/>
</dbReference>
<proteinExistence type="inferred from homology"/>
<dbReference type="PIRSF" id="PIRSF000097">
    <property type="entry name" value="AKR"/>
    <property type="match status" value="1"/>
</dbReference>
<sequence length="363" mass="41242">MMGLLNTTFTLGLCRSFTLLINCQRRITMQIVQLSSGYDMPVVGLGTWQAKSEEIENVITTALNTGYRHFDTAFNYNNEEAIGRSLKKWFDQGGNRKDLFITTKLPNFGNRPSDVEKFINLSLQRLGLDYVDLYLVHMPFSFIQDQNSFAPATNTDGTITLDLKSDPVAVWKEMEHQVKKGLTRSIGLSNFNESQIQNIINNSEIKPSNIQVELHAYMQQQSLKQFCQMHEIYITGYSPIGSPAAKQHFQTKYNYTLQTFPDLLGHSVVKKIAKNHNKTTAQILLRHAIQGGITVIPKSSNPDRIKSNIDIFDFTLTNDEMGQLNNLDQGEDGRIFDFLFFNGVANHPHYPFNVQMKKSVIST</sequence>
<dbReference type="KEGG" id="csol:105366761"/>
<evidence type="ECO:0000256" key="4">
    <source>
        <dbReference type="PIRSR" id="PIRSR000097-1"/>
    </source>
</evidence>
<feature type="domain" description="NADP-dependent oxidoreductase" evidence="8">
    <location>
        <begin position="43"/>
        <end position="327"/>
    </location>
</feature>
<dbReference type="PROSITE" id="PS00063">
    <property type="entry name" value="ALDOKETO_REDUCTASE_3"/>
    <property type="match status" value="1"/>
</dbReference>
<feature type="active site" description="Proton donor" evidence="4">
    <location>
        <position position="76"/>
    </location>
</feature>
<evidence type="ECO:0000256" key="2">
    <source>
        <dbReference type="ARBA" id="ARBA00022857"/>
    </source>
</evidence>
<dbReference type="Gene3D" id="3.20.20.100">
    <property type="entry name" value="NADP-dependent oxidoreductase domain"/>
    <property type="match status" value="1"/>
</dbReference>
<dbReference type="SUPFAM" id="SSF51430">
    <property type="entry name" value="NAD(P)-linked oxidoreductase"/>
    <property type="match status" value="1"/>
</dbReference>
<dbReference type="RefSeq" id="XP_011503609.1">
    <property type="nucleotide sequence ID" value="XM_011505307.1"/>
</dbReference>
<evidence type="ECO:0000259" key="8">
    <source>
        <dbReference type="Pfam" id="PF00248"/>
    </source>
</evidence>
<organism evidence="9 10">
    <name type="scientific">Ceratosolen solmsi marchali</name>
    <dbReference type="NCBI Taxonomy" id="326594"/>
    <lineage>
        <taxon>Eukaryota</taxon>
        <taxon>Metazoa</taxon>
        <taxon>Ecdysozoa</taxon>
        <taxon>Arthropoda</taxon>
        <taxon>Hexapoda</taxon>
        <taxon>Insecta</taxon>
        <taxon>Pterygota</taxon>
        <taxon>Neoptera</taxon>
        <taxon>Endopterygota</taxon>
        <taxon>Hymenoptera</taxon>
        <taxon>Apocrita</taxon>
        <taxon>Proctotrupomorpha</taxon>
        <taxon>Chalcidoidea</taxon>
        <taxon>Agaonidae</taxon>
        <taxon>Agaoninae</taxon>
        <taxon>Ceratosolen</taxon>
    </lineage>
</organism>
<evidence type="ECO:0000313" key="9">
    <source>
        <dbReference type="Proteomes" id="UP000695007"/>
    </source>
</evidence>
<dbReference type="PANTHER" id="PTHR43827">
    <property type="entry name" value="2,5-DIKETO-D-GLUCONIC ACID REDUCTASE"/>
    <property type="match status" value="1"/>
</dbReference>
<protein>
    <submittedName>
        <fullName evidence="10">Alcohol dehydrogenase [NADP(+)]-like isoform X1</fullName>
    </submittedName>
</protein>
<keyword evidence="7" id="KW-0732">Signal</keyword>
<accession>A0AAJ7E0X2</accession>
<dbReference type="InterPro" id="IPR036812">
    <property type="entry name" value="NAD(P)_OxRdtase_dom_sf"/>
</dbReference>
<evidence type="ECO:0000256" key="3">
    <source>
        <dbReference type="ARBA" id="ARBA00023002"/>
    </source>
</evidence>
<dbReference type="AlphaFoldDB" id="A0AAJ7E0X2"/>
<comment type="similarity">
    <text evidence="1">Belongs to the aldo/keto reductase family.</text>
</comment>
<evidence type="ECO:0000256" key="1">
    <source>
        <dbReference type="ARBA" id="ARBA00007905"/>
    </source>
</evidence>
<dbReference type="Pfam" id="PF00248">
    <property type="entry name" value="Aldo_ket_red"/>
    <property type="match status" value="1"/>
</dbReference>
<keyword evidence="9" id="KW-1185">Reference proteome</keyword>
<keyword evidence="2" id="KW-0521">NADP</keyword>
<dbReference type="PROSITE" id="PS00798">
    <property type="entry name" value="ALDOKETO_REDUCTASE_1"/>
    <property type="match status" value="1"/>
</dbReference>